<accession>A0ACC0VDF6</accession>
<keyword evidence="2" id="KW-1185">Reference proteome</keyword>
<comment type="caution">
    <text evidence="1">The sequence shown here is derived from an EMBL/GenBank/DDBJ whole genome shotgun (WGS) entry which is preliminary data.</text>
</comment>
<evidence type="ECO:0000313" key="2">
    <source>
        <dbReference type="Proteomes" id="UP001163324"/>
    </source>
</evidence>
<gene>
    <name evidence="1" type="ORF">N3K66_000384</name>
</gene>
<name>A0ACC0VDF6_9HYPO</name>
<protein>
    <submittedName>
        <fullName evidence="1">Uncharacterized protein</fullName>
    </submittedName>
</protein>
<proteinExistence type="predicted"/>
<dbReference type="Proteomes" id="UP001163324">
    <property type="component" value="Chromosome 1"/>
</dbReference>
<dbReference type="EMBL" id="CM047940">
    <property type="protein sequence ID" value="KAI9903855.1"/>
    <property type="molecule type" value="Genomic_DNA"/>
</dbReference>
<evidence type="ECO:0000313" key="1">
    <source>
        <dbReference type="EMBL" id="KAI9903855.1"/>
    </source>
</evidence>
<organism evidence="1 2">
    <name type="scientific">Trichothecium roseum</name>
    <dbReference type="NCBI Taxonomy" id="47278"/>
    <lineage>
        <taxon>Eukaryota</taxon>
        <taxon>Fungi</taxon>
        <taxon>Dikarya</taxon>
        <taxon>Ascomycota</taxon>
        <taxon>Pezizomycotina</taxon>
        <taxon>Sordariomycetes</taxon>
        <taxon>Hypocreomycetidae</taxon>
        <taxon>Hypocreales</taxon>
        <taxon>Hypocreales incertae sedis</taxon>
        <taxon>Trichothecium</taxon>
    </lineage>
</organism>
<sequence length="754" mass="79961">MLVVRLFFLVASLLATAQAFWLADIQHQGLAPYVGSDYKVFRNVKDYGAKGDGSSDDTAAINRAIMDGDRCGQGCAGTSTKPALVYFPAGTYVISDAIRPAFYTQMIGDASNPPTIKATANWAGGLGLIDANPYYGQYLNWGSTTVFYRQIRNFIIDTTAIPAGNAATGIHWPTAQATSLQNIVFNMPTGSSQHVGLFIEEGSAGFLTDLTFNGGNIGASMGNQQYTTRNLVFNRCNTAIKQLWDWGWTYMGVSINDCGLGFDITTGGSSSIATGSITLIDSSISNTPVGIKTARTGSSSPDAANSVILENVQLTNVPTAIEGPSGTVLQGGSTTIAAWGTGNDYSSGSLKRFEGSITPNNRPSSLLDGNRYRVISKPQYANLGAGSFVSARSSGAKGDGNTDDTSALQNGINSATSAGKVFFLDYGMYKVTDTITIPPGAKIVGEAYPTIMSAGNAFSNQASPRAVIKVGSSSGQTGQVELSDFFVSTQGSQGGAILIEWNLSSPANAPSGMWDVHTRVGGFVGSNQQVAQCGKQPGNNNPPSQCIAAFMSMHITPSASGLYMENVWLWIADHDFDAGNNQQVDIYAGRGILIESTAGNIWMIGTSSEHHTLYQYSLVNTKNIFMGQIQTESAYYQPAPVAPAPFSIDSNFKDPSFGNGLQSGWGLHAKGSSDISVYGGGLYSFFDKWDVTCNLIANGAHCQPRILDIDNSKISFYNLNTVGVSNMITVNGQDRAPFSDNKNQFTSTVALMRS</sequence>
<reference evidence="1" key="1">
    <citation type="submission" date="2022-10" db="EMBL/GenBank/DDBJ databases">
        <title>Complete Genome of Trichothecium roseum strain YXFP-22015, a Plant Pathogen Isolated from Citrus.</title>
        <authorList>
            <person name="Wang Y."/>
            <person name="Zhu L."/>
        </authorList>
    </citation>
    <scope>NUCLEOTIDE SEQUENCE</scope>
    <source>
        <strain evidence="1">YXFP-22015</strain>
    </source>
</reference>